<dbReference type="KEGG" id="afg:AFULGI_00019810"/>
<feature type="domain" description="Pseudouridine synthase I TruA alpha/beta" evidence="8">
    <location>
        <begin position="121"/>
        <end position="223"/>
    </location>
</feature>
<dbReference type="AlphaFoldDB" id="A0A075WFG3"/>
<evidence type="ECO:0000256" key="1">
    <source>
        <dbReference type="ARBA" id="ARBA00009375"/>
    </source>
</evidence>
<sequence>MKFAFKIAYFGDNFHGSQFQPDQRTVEGEVINALRRLGVENPRLRSAGRTDAGVHAYGQVISFYSEDKIFPRMLNAELPEDITAWAWAKVSEDFDPRRAKSRVYTYVMYGSDYDISAMRKAVKELIGVHDFSNFTKKFGEGESCVREIISADIRADREFIIFEIEGNAFTWNMVRCIVTAIMEIGKQHRSIEWFRDLLNPEKHKERVEPAPPYGLILKDVKYDDVEFEIDDYAFKTLQSRIEDRIIYHGTIFKLFSLFRQSGIS</sequence>
<keyword evidence="3 4" id="KW-0413">Isomerase</keyword>
<dbReference type="InterPro" id="IPR020095">
    <property type="entry name" value="PsdUridine_synth_TruA_C"/>
</dbReference>
<dbReference type="InterPro" id="IPR020103">
    <property type="entry name" value="PsdUridine_synth_cat_dom_sf"/>
</dbReference>
<dbReference type="GO" id="GO:0003723">
    <property type="term" value="F:RNA binding"/>
    <property type="evidence" value="ECO:0007669"/>
    <property type="project" value="InterPro"/>
</dbReference>
<gene>
    <name evidence="4" type="primary">truA</name>
    <name evidence="9" type="ORF">AFULGI_00019810</name>
</gene>
<dbReference type="GO" id="GO:0160147">
    <property type="term" value="F:tRNA pseudouridine(38-40) synthase activity"/>
    <property type="evidence" value="ECO:0007669"/>
    <property type="project" value="UniProtKB-EC"/>
</dbReference>
<evidence type="ECO:0000256" key="2">
    <source>
        <dbReference type="ARBA" id="ARBA00022694"/>
    </source>
</evidence>
<dbReference type="Gene3D" id="3.30.70.580">
    <property type="entry name" value="Pseudouridine synthase I, catalytic domain, N-terminal subdomain"/>
    <property type="match status" value="1"/>
</dbReference>
<comment type="function">
    <text evidence="4">Formation of pseudouridine at positions 38, 39 and 40 in the anticodon stem and loop of transfer RNAs.</text>
</comment>
<dbReference type="PANTHER" id="PTHR11142:SF0">
    <property type="entry name" value="TRNA PSEUDOURIDINE SYNTHASE-LIKE 1"/>
    <property type="match status" value="1"/>
</dbReference>
<dbReference type="Proteomes" id="UP000028501">
    <property type="component" value="Chromosome"/>
</dbReference>
<keyword evidence="2 4" id="KW-0819">tRNA processing</keyword>
<feature type="active site" description="Nucleophile" evidence="4 5">
    <location>
        <position position="51"/>
    </location>
</feature>
<comment type="similarity">
    <text evidence="1 4 7">Belongs to the tRNA pseudouridine synthase TruA family.</text>
</comment>
<name>A0A075WFG3_ARCFL</name>
<dbReference type="PIRSF" id="PIRSF001430">
    <property type="entry name" value="tRNA_psdUrid_synth"/>
    <property type="match status" value="1"/>
</dbReference>
<evidence type="ECO:0000256" key="5">
    <source>
        <dbReference type="PIRSR" id="PIRSR001430-1"/>
    </source>
</evidence>
<dbReference type="InterPro" id="IPR020094">
    <property type="entry name" value="TruA/RsuA/RluB/E/F_N"/>
</dbReference>
<dbReference type="HOGENOM" id="CLU_014673_4_2_2"/>
<dbReference type="EMBL" id="CP006577">
    <property type="protein sequence ID" value="AIG98731.1"/>
    <property type="molecule type" value="Genomic_DNA"/>
</dbReference>
<proteinExistence type="inferred from homology"/>
<organism evidence="9 10">
    <name type="scientific">Archaeoglobus fulgidus DSM 8774</name>
    <dbReference type="NCBI Taxonomy" id="1344584"/>
    <lineage>
        <taxon>Archaea</taxon>
        <taxon>Methanobacteriati</taxon>
        <taxon>Methanobacteriota</taxon>
        <taxon>Archaeoglobi</taxon>
        <taxon>Archaeoglobales</taxon>
        <taxon>Archaeoglobaceae</taxon>
        <taxon>Archaeoglobus</taxon>
    </lineage>
</organism>
<dbReference type="SUPFAM" id="SSF55120">
    <property type="entry name" value="Pseudouridine synthase"/>
    <property type="match status" value="1"/>
</dbReference>
<comment type="caution">
    <text evidence="4">Lacks conserved residue(s) required for the propagation of feature annotation.</text>
</comment>
<dbReference type="HAMAP" id="MF_00171">
    <property type="entry name" value="TruA"/>
    <property type="match status" value="1"/>
</dbReference>
<dbReference type="RefSeq" id="WP_048064445.1">
    <property type="nucleotide sequence ID" value="NZ_CP006577.1"/>
</dbReference>
<reference evidence="9 10" key="1">
    <citation type="submission" date="2013-07" db="EMBL/GenBank/DDBJ databases">
        <title>Genome of Archaeoglobus fulgidus.</title>
        <authorList>
            <person name="Fiebig A."/>
            <person name="Birkeland N.-K."/>
        </authorList>
    </citation>
    <scope>NUCLEOTIDE SEQUENCE [LARGE SCALE GENOMIC DNA]</scope>
    <source>
        <strain evidence="9 10">DSM 8774</strain>
    </source>
</reference>
<dbReference type="Pfam" id="PF01416">
    <property type="entry name" value="PseudoU_synth_1"/>
    <property type="match status" value="1"/>
</dbReference>
<evidence type="ECO:0000256" key="7">
    <source>
        <dbReference type="RuleBase" id="RU003792"/>
    </source>
</evidence>
<accession>A0A075WFG3</accession>
<dbReference type="CDD" id="cd02866">
    <property type="entry name" value="PseudoU_synth_TruA_Archea"/>
    <property type="match status" value="1"/>
</dbReference>
<evidence type="ECO:0000259" key="8">
    <source>
        <dbReference type="Pfam" id="PF01416"/>
    </source>
</evidence>
<dbReference type="GO" id="GO:0031119">
    <property type="term" value="P:tRNA pseudouridine synthesis"/>
    <property type="evidence" value="ECO:0007669"/>
    <property type="project" value="UniProtKB-UniRule"/>
</dbReference>
<dbReference type="Gene3D" id="3.30.70.660">
    <property type="entry name" value="Pseudouridine synthase I, catalytic domain, C-terminal subdomain"/>
    <property type="match status" value="1"/>
</dbReference>
<dbReference type="GeneID" id="24795474"/>
<protein>
    <recommendedName>
        <fullName evidence="4">tRNA pseudouridine synthase A</fullName>
        <ecNumber evidence="4">5.4.99.12</ecNumber>
    </recommendedName>
    <alternativeName>
        <fullName evidence="4">tRNA pseudouridine(38-40) synthase</fullName>
    </alternativeName>
    <alternativeName>
        <fullName evidence="4">tRNA pseudouridylate synthase I</fullName>
    </alternativeName>
    <alternativeName>
        <fullName evidence="4">tRNA-uridine isomerase I</fullName>
    </alternativeName>
</protein>
<dbReference type="PANTHER" id="PTHR11142">
    <property type="entry name" value="PSEUDOURIDYLATE SYNTHASE"/>
    <property type="match status" value="1"/>
</dbReference>
<comment type="catalytic activity">
    <reaction evidence="4 7">
        <text>uridine(38/39/40) in tRNA = pseudouridine(38/39/40) in tRNA</text>
        <dbReference type="Rhea" id="RHEA:22376"/>
        <dbReference type="Rhea" id="RHEA-COMP:10085"/>
        <dbReference type="Rhea" id="RHEA-COMP:10087"/>
        <dbReference type="ChEBI" id="CHEBI:65314"/>
        <dbReference type="ChEBI" id="CHEBI:65315"/>
        <dbReference type="EC" id="5.4.99.12"/>
    </reaction>
</comment>
<dbReference type="EC" id="5.4.99.12" evidence="4"/>
<evidence type="ECO:0000256" key="3">
    <source>
        <dbReference type="ARBA" id="ARBA00023235"/>
    </source>
</evidence>
<dbReference type="InterPro" id="IPR001406">
    <property type="entry name" value="PsdUridine_synth_TruA"/>
</dbReference>
<evidence type="ECO:0000256" key="4">
    <source>
        <dbReference type="HAMAP-Rule" id="MF_00171"/>
    </source>
</evidence>
<dbReference type="NCBIfam" id="TIGR00071">
    <property type="entry name" value="hisT_truA"/>
    <property type="match status" value="1"/>
</dbReference>
<evidence type="ECO:0000313" key="10">
    <source>
        <dbReference type="Proteomes" id="UP000028501"/>
    </source>
</evidence>
<dbReference type="InterPro" id="IPR020097">
    <property type="entry name" value="PsdUridine_synth_TruA_a/b_dom"/>
</dbReference>
<evidence type="ECO:0000313" key="9">
    <source>
        <dbReference type="EMBL" id="AIG98731.1"/>
    </source>
</evidence>
<feature type="binding site" evidence="4 6">
    <location>
        <position position="104"/>
    </location>
    <ligand>
        <name>substrate</name>
    </ligand>
</feature>
<evidence type="ECO:0000256" key="6">
    <source>
        <dbReference type="PIRSR" id="PIRSR001430-2"/>
    </source>
</evidence>